<dbReference type="PANTHER" id="PTHR42845">
    <property type="entry name" value="COENZYME F420-REDUCING HYDROGENASE, GAMMA SUBUNIT"/>
    <property type="match status" value="1"/>
</dbReference>
<keyword evidence="1" id="KW-0560">Oxidoreductase</keyword>
<dbReference type="EMBL" id="AP011720">
    <property type="protein sequence ID" value="BAL55559.1"/>
    <property type="molecule type" value="Genomic_DNA"/>
</dbReference>
<reference evidence="4" key="1">
    <citation type="journal article" date="2005" name="Environ. Microbiol.">
        <title>Genetic and functional properties of uncultivated thermophilic crenarchaeotes from a subsurface gold mine as revealed by analysis of genome fragments.</title>
        <authorList>
            <person name="Nunoura T."/>
            <person name="Hirayama H."/>
            <person name="Takami H."/>
            <person name="Oida H."/>
            <person name="Nishi S."/>
            <person name="Shimamura S."/>
            <person name="Suzuki Y."/>
            <person name="Inagaki F."/>
            <person name="Takai K."/>
            <person name="Nealson K.H."/>
            <person name="Horikoshi K."/>
        </authorList>
    </citation>
    <scope>NUCLEOTIDE SEQUENCE</scope>
</reference>
<dbReference type="Gene3D" id="3.40.50.700">
    <property type="entry name" value="NADH:ubiquinone oxidoreductase-like, 20kDa subunit"/>
    <property type="match status" value="1"/>
</dbReference>
<dbReference type="SUPFAM" id="SSF56770">
    <property type="entry name" value="HydA/Nqo6-like"/>
    <property type="match status" value="1"/>
</dbReference>
<sequence length="347" mass="37421">MSKPKVGFYWCASCGGCEEAVVDLAEDILKVVEVVDIVFWPVALDFKRADVEALKDGELAACFVNGAIRTSEQEEMAELLRKKSQLLIAFGSCSHLGGIPGLANLWDRQAIFDYVYKEAPSVVNPEGVVPQEQLKLGSNGFALTLPSFRDSVKTLDQTVEVDYYLPGCPPPVKLIVNAVMVILEGKLPSKGTVLAPDKALCEECPRKPTKPEKLALKELKRPHQIQIDSEKCLLAQGLLCLGPATRSGCGAPCVSANMPCTGCLGPTSRVKDYGAKALSAIASLIDSEDEREIAALMEQIIDPVGTFYRYSLPASLLHRRVRNLTPGPFPKGKGSPPPSLGEGLGER</sequence>
<proteinExistence type="predicted"/>
<dbReference type="InterPro" id="IPR037024">
    <property type="entry name" value="NiFe_Hase_small_N_sf"/>
</dbReference>
<dbReference type="AlphaFoldDB" id="H5SHC3"/>
<evidence type="ECO:0000256" key="2">
    <source>
        <dbReference type="SAM" id="MobiDB-lite"/>
    </source>
</evidence>
<dbReference type="GO" id="GO:0016491">
    <property type="term" value="F:oxidoreductase activity"/>
    <property type="evidence" value="ECO:0007669"/>
    <property type="project" value="UniProtKB-KW"/>
</dbReference>
<feature type="region of interest" description="Disordered" evidence="2">
    <location>
        <begin position="325"/>
        <end position="347"/>
    </location>
</feature>
<feature type="domain" description="NADH:ubiquinone oxidoreductase-like 20kDa subunit" evidence="3">
    <location>
        <begin position="14"/>
        <end position="180"/>
    </location>
</feature>
<evidence type="ECO:0000259" key="3">
    <source>
        <dbReference type="Pfam" id="PF01058"/>
    </source>
</evidence>
<gene>
    <name evidence="4" type="ORF">HGMM_F28H07C33</name>
</gene>
<keyword evidence="4" id="KW-0830">Ubiquinone</keyword>
<dbReference type="InterPro" id="IPR006137">
    <property type="entry name" value="NADH_UbQ_OxRdtase-like_20kDa"/>
</dbReference>
<dbReference type="Pfam" id="PF01058">
    <property type="entry name" value="Oxidored_q6"/>
    <property type="match status" value="1"/>
</dbReference>
<protein>
    <submittedName>
        <fullName evidence="4">NADH ubiquinone oxidoreductase 20 kDa subunit</fullName>
    </submittedName>
</protein>
<dbReference type="PANTHER" id="PTHR42845:SF2">
    <property type="entry name" value="F420-NON-REDUCING HYDROGENASE VHU SUBUNIT G"/>
    <property type="match status" value="1"/>
</dbReference>
<dbReference type="GO" id="GO:0051536">
    <property type="term" value="F:iron-sulfur cluster binding"/>
    <property type="evidence" value="ECO:0007669"/>
    <property type="project" value="InterPro"/>
</dbReference>
<name>H5SHC3_9BACT</name>
<organism evidence="4">
    <name type="scientific">uncultured Acetothermia bacterium</name>
    <dbReference type="NCBI Taxonomy" id="236499"/>
    <lineage>
        <taxon>Bacteria</taxon>
        <taxon>Candidatus Bipolaricaulota</taxon>
        <taxon>environmental samples</taxon>
    </lineage>
</organism>
<evidence type="ECO:0000313" key="4">
    <source>
        <dbReference type="EMBL" id="BAL55559.1"/>
    </source>
</evidence>
<dbReference type="InterPro" id="IPR051349">
    <property type="entry name" value="Hydrogenase_assoc-protein"/>
</dbReference>
<evidence type="ECO:0000256" key="1">
    <source>
        <dbReference type="ARBA" id="ARBA00023002"/>
    </source>
</evidence>
<accession>H5SHC3</accession>
<reference evidence="4" key="2">
    <citation type="journal article" date="2012" name="PLoS ONE">
        <title>A Deeply Branching Thermophilic Bacterium with an Ancient Acetyl-CoA Pathway Dominates a Subsurface Ecosystem.</title>
        <authorList>
            <person name="Takami H."/>
            <person name="Noguchi H."/>
            <person name="Takaki Y."/>
            <person name="Uchiyama I."/>
            <person name="Toyoda A."/>
            <person name="Nishi S."/>
            <person name="Chee G.-J."/>
            <person name="Arai W."/>
            <person name="Nunoura T."/>
            <person name="Itoh T."/>
            <person name="Hattori M."/>
            <person name="Takai K."/>
        </authorList>
    </citation>
    <scope>NUCLEOTIDE SEQUENCE</scope>
</reference>